<keyword evidence="3 8" id="KW-0812">Transmembrane</keyword>
<gene>
    <name evidence="12" type="primary">LOC114327364</name>
</gene>
<feature type="transmembrane region" description="Helical" evidence="8">
    <location>
        <begin position="367"/>
        <end position="385"/>
    </location>
</feature>
<dbReference type="OrthoDB" id="6133115at2759"/>
<dbReference type="Gene3D" id="1.20.1250.20">
    <property type="entry name" value="MFS general substrate transporter like domains"/>
    <property type="match status" value="1"/>
</dbReference>
<dbReference type="PROSITE" id="PS50850">
    <property type="entry name" value="MFS"/>
    <property type="match status" value="1"/>
</dbReference>
<feature type="transmembrane region" description="Helical" evidence="8">
    <location>
        <begin position="150"/>
        <end position="169"/>
    </location>
</feature>
<dbReference type="InterPro" id="IPR005828">
    <property type="entry name" value="MFS_sugar_transport-like"/>
</dbReference>
<dbReference type="PROSITE" id="PS00216">
    <property type="entry name" value="SUGAR_TRANSPORT_1"/>
    <property type="match status" value="1"/>
</dbReference>
<dbReference type="InterPro" id="IPR036259">
    <property type="entry name" value="MFS_trans_sf"/>
</dbReference>
<feature type="transmembrane region" description="Helical" evidence="8">
    <location>
        <begin position="67"/>
        <end position="85"/>
    </location>
</feature>
<evidence type="ECO:0000256" key="2">
    <source>
        <dbReference type="ARBA" id="ARBA00022475"/>
    </source>
</evidence>
<feature type="transmembrane region" description="Helical" evidence="8">
    <location>
        <begin position="92"/>
        <end position="113"/>
    </location>
</feature>
<evidence type="ECO:0000256" key="4">
    <source>
        <dbReference type="ARBA" id="ARBA00022989"/>
    </source>
</evidence>
<evidence type="ECO:0000313" key="11">
    <source>
        <dbReference type="Proteomes" id="UP001652700"/>
    </source>
</evidence>
<accession>A0A6P7F7P4</accession>
<keyword evidence="11" id="KW-1185">Reference proteome</keyword>
<comment type="similarity">
    <text evidence="7">Belongs to the major facilitator superfamily. Sugar transporter (TC 2.A.1.1) family. Trehalose transporter subfamily.</text>
</comment>
<keyword evidence="2" id="KW-1003">Cell membrane</keyword>
<keyword evidence="5 8" id="KW-0472">Membrane</keyword>
<dbReference type="EnsemblMetazoa" id="XM_028275993.2">
    <property type="protein sequence ID" value="XP_028131794.1"/>
    <property type="gene ID" value="LOC114327364"/>
</dbReference>
<proteinExistence type="inferred from homology"/>
<dbReference type="GO" id="GO:0005886">
    <property type="term" value="C:plasma membrane"/>
    <property type="evidence" value="ECO:0007669"/>
    <property type="project" value="UniProtKB-SubCell"/>
</dbReference>
<sequence>MIVDIKKLVFYNRGDLFQYVATITGAFSIMSSGINLGWTSPYLPKLMANETEPTITPPTNEEGSWCAVAPLLGSPFGALAAMYVSDIIGRKVTVLIMAPIVAACFILIAFSTTIWEISIYRFIIGATEGASYTALPMYIGEISDPQIRGFLTATIAIFAITGTLFINIVGSIMNIFTSSIVCAAIPIVHFLFFAFMPESPYFYVKRNNYIKAKESLEIFRGRATVDEEMESICKAVTRQERSEKAGILDLFSVSSNRKACCIFLILNLTNKFSGKNPCLFYTESIFRESGSSIDPTLSVIVYCCVELAAVATSTYFIVDRFGKRLLMIISTAGCAVSVFLLGMYFYLKDFQAGIIENLDWLPITALVSYNVLFSIGLAYGPVSVLSELFPTNVKARALGIADTFSVLMGVVVSKIFQITIDQFQTMSVPFLFFAVCSTIGLVFVIKYVPETKGKTLEEIQQFLIGEQTITMEMRTNVNRI</sequence>
<dbReference type="SUPFAM" id="SSF103473">
    <property type="entry name" value="MFS general substrate transporter"/>
    <property type="match status" value="1"/>
</dbReference>
<comment type="subcellular location">
    <subcellularLocation>
        <location evidence="1">Cell membrane</location>
        <topology evidence="1">Multi-pass membrane protein</topology>
    </subcellularLocation>
</comment>
<keyword evidence="6" id="KW-0325">Glycoprotein</keyword>
<feature type="transmembrane region" description="Helical" evidence="8">
    <location>
        <begin position="175"/>
        <end position="196"/>
    </location>
</feature>
<dbReference type="GeneID" id="114327364"/>
<evidence type="ECO:0000256" key="1">
    <source>
        <dbReference type="ARBA" id="ARBA00004651"/>
    </source>
</evidence>
<evidence type="ECO:0000256" key="8">
    <source>
        <dbReference type="SAM" id="Phobius"/>
    </source>
</evidence>
<dbReference type="InParanoid" id="A0A6P7F7P4"/>
<evidence type="ECO:0000313" key="10">
    <source>
        <dbReference type="EnsemblMetazoa" id="XP_028131794.1"/>
    </source>
</evidence>
<dbReference type="Pfam" id="PF00083">
    <property type="entry name" value="Sugar_tr"/>
    <property type="match status" value="1"/>
</dbReference>
<protein>
    <submittedName>
        <fullName evidence="12">Facilitated trehalose transporter Tret1-like</fullName>
    </submittedName>
</protein>
<dbReference type="Proteomes" id="UP001652700">
    <property type="component" value="Unplaced"/>
</dbReference>
<evidence type="ECO:0000313" key="12">
    <source>
        <dbReference type="RefSeq" id="XP_028131794.1"/>
    </source>
</evidence>
<dbReference type="InterPro" id="IPR020846">
    <property type="entry name" value="MFS_dom"/>
</dbReference>
<reference evidence="12" key="1">
    <citation type="submission" date="2025-04" db="UniProtKB">
        <authorList>
            <consortium name="RefSeq"/>
        </authorList>
    </citation>
    <scope>IDENTIFICATION</scope>
    <source>
        <tissue evidence="12">Whole insect</tissue>
    </source>
</reference>
<feature type="transmembrane region" description="Helical" evidence="8">
    <location>
        <begin position="299"/>
        <end position="318"/>
    </location>
</feature>
<dbReference type="AlphaFoldDB" id="A0A6P7F7P4"/>
<evidence type="ECO:0000256" key="3">
    <source>
        <dbReference type="ARBA" id="ARBA00022692"/>
    </source>
</evidence>
<organism evidence="12">
    <name type="scientific">Diabrotica virgifera virgifera</name>
    <name type="common">western corn rootworm</name>
    <dbReference type="NCBI Taxonomy" id="50390"/>
    <lineage>
        <taxon>Eukaryota</taxon>
        <taxon>Metazoa</taxon>
        <taxon>Ecdysozoa</taxon>
        <taxon>Arthropoda</taxon>
        <taxon>Hexapoda</taxon>
        <taxon>Insecta</taxon>
        <taxon>Pterygota</taxon>
        <taxon>Neoptera</taxon>
        <taxon>Endopterygota</taxon>
        <taxon>Coleoptera</taxon>
        <taxon>Polyphaga</taxon>
        <taxon>Cucujiformia</taxon>
        <taxon>Chrysomeloidea</taxon>
        <taxon>Chrysomelidae</taxon>
        <taxon>Galerucinae</taxon>
        <taxon>Diabroticina</taxon>
        <taxon>Diabroticites</taxon>
        <taxon>Diabrotica</taxon>
    </lineage>
</organism>
<evidence type="ECO:0000259" key="9">
    <source>
        <dbReference type="PROSITE" id="PS50850"/>
    </source>
</evidence>
<dbReference type="FunFam" id="1.20.1250.20:FF:000055">
    <property type="entry name" value="Facilitated trehalose transporter Tret1-2 homolog"/>
    <property type="match status" value="1"/>
</dbReference>
<keyword evidence="4 8" id="KW-1133">Transmembrane helix</keyword>
<dbReference type="PROSITE" id="PS00217">
    <property type="entry name" value="SUGAR_TRANSPORT_2"/>
    <property type="match status" value="1"/>
</dbReference>
<dbReference type="PANTHER" id="PTHR48021">
    <property type="match status" value="1"/>
</dbReference>
<feature type="transmembrane region" description="Helical" evidence="8">
    <location>
        <begin position="325"/>
        <end position="347"/>
    </location>
</feature>
<dbReference type="InterPro" id="IPR050549">
    <property type="entry name" value="MFS_Trehalose_Transporter"/>
</dbReference>
<dbReference type="PANTHER" id="PTHR48021:SF46">
    <property type="entry name" value="MAJOR FACILITATOR SUPERFAMILY (MFS) PROFILE DOMAIN-CONTAINING PROTEIN"/>
    <property type="match status" value="1"/>
</dbReference>
<reference evidence="10" key="2">
    <citation type="submission" date="2025-05" db="UniProtKB">
        <authorList>
            <consortium name="EnsemblMetazoa"/>
        </authorList>
    </citation>
    <scope>IDENTIFICATION</scope>
</reference>
<feature type="transmembrane region" description="Helical" evidence="8">
    <location>
        <begin position="397"/>
        <end position="416"/>
    </location>
</feature>
<evidence type="ECO:0000256" key="5">
    <source>
        <dbReference type="ARBA" id="ARBA00023136"/>
    </source>
</evidence>
<feature type="transmembrane region" description="Helical" evidence="8">
    <location>
        <begin position="428"/>
        <end position="448"/>
    </location>
</feature>
<feature type="transmembrane region" description="Helical" evidence="8">
    <location>
        <begin position="16"/>
        <end position="38"/>
    </location>
</feature>
<dbReference type="KEGG" id="dvv:114327364"/>
<dbReference type="RefSeq" id="XP_028131794.1">
    <property type="nucleotide sequence ID" value="XM_028275993.1"/>
</dbReference>
<name>A0A6P7F7P4_DIAVI</name>
<feature type="domain" description="Major facilitator superfamily (MFS) profile" evidence="9">
    <location>
        <begin position="21"/>
        <end position="452"/>
    </location>
</feature>
<dbReference type="InterPro" id="IPR005829">
    <property type="entry name" value="Sugar_transporter_CS"/>
</dbReference>
<evidence type="ECO:0000256" key="6">
    <source>
        <dbReference type="ARBA" id="ARBA00023180"/>
    </source>
</evidence>
<dbReference type="GO" id="GO:0022857">
    <property type="term" value="F:transmembrane transporter activity"/>
    <property type="evidence" value="ECO:0007669"/>
    <property type="project" value="InterPro"/>
</dbReference>
<evidence type="ECO:0000256" key="7">
    <source>
        <dbReference type="ARBA" id="ARBA00024348"/>
    </source>
</evidence>